<evidence type="ECO:0000256" key="5">
    <source>
        <dbReference type="ARBA" id="ARBA00022842"/>
    </source>
</evidence>
<keyword evidence="6 7" id="KW-0694">RNA-binding</keyword>
<comment type="caution">
    <text evidence="10">The sequence shown here is derived from an EMBL/GenBank/DDBJ whole genome shotgun (WGS) entry which is preliminary data.</text>
</comment>
<dbReference type="Gene3D" id="2.40.50.140">
    <property type="entry name" value="Nucleic acid-binding proteins"/>
    <property type="match status" value="1"/>
</dbReference>
<dbReference type="SMART" id="SM00322">
    <property type="entry name" value="KH"/>
    <property type="match status" value="1"/>
</dbReference>
<dbReference type="Gene3D" id="3.30.1370.10">
    <property type="entry name" value="K Homology domain, type 1"/>
    <property type="match status" value="1"/>
</dbReference>
<dbReference type="CDD" id="cd11364">
    <property type="entry name" value="RNase_PH_PNPase_2"/>
    <property type="match status" value="1"/>
</dbReference>
<evidence type="ECO:0000256" key="1">
    <source>
        <dbReference type="ARBA" id="ARBA00007404"/>
    </source>
</evidence>
<evidence type="ECO:0000313" key="11">
    <source>
        <dbReference type="Proteomes" id="UP001500975"/>
    </source>
</evidence>
<dbReference type="CDD" id="cd11363">
    <property type="entry name" value="RNase_PH_PNPase_1"/>
    <property type="match status" value="1"/>
</dbReference>
<dbReference type="SUPFAM" id="SSF50249">
    <property type="entry name" value="Nucleic acid-binding proteins"/>
    <property type="match status" value="1"/>
</dbReference>
<evidence type="ECO:0000256" key="8">
    <source>
        <dbReference type="SAM" id="MobiDB-lite"/>
    </source>
</evidence>
<comment type="similarity">
    <text evidence="1 7">Belongs to the polyribonucleotide nucleotidyltransferase family.</text>
</comment>
<keyword evidence="7" id="KW-0479">Metal-binding</keyword>
<dbReference type="EMBL" id="BAABGJ010000008">
    <property type="protein sequence ID" value="GAA4333259.1"/>
    <property type="molecule type" value="Genomic_DNA"/>
</dbReference>
<dbReference type="NCBIfam" id="NF008805">
    <property type="entry name" value="PRK11824.1"/>
    <property type="match status" value="1"/>
</dbReference>
<dbReference type="InterPro" id="IPR004087">
    <property type="entry name" value="KH_dom"/>
</dbReference>
<keyword evidence="4 7" id="KW-0548">Nucleotidyltransferase</keyword>
<dbReference type="SUPFAM" id="SSF54791">
    <property type="entry name" value="Eukaryotic type KH-domain (KH-domain type I)"/>
    <property type="match status" value="1"/>
</dbReference>
<evidence type="ECO:0000256" key="7">
    <source>
        <dbReference type="HAMAP-Rule" id="MF_01595"/>
    </source>
</evidence>
<dbReference type="InterPro" id="IPR001247">
    <property type="entry name" value="ExoRNase_PH_dom1"/>
</dbReference>
<dbReference type="InterPro" id="IPR015847">
    <property type="entry name" value="ExoRNase_PH_dom2"/>
</dbReference>
<dbReference type="PIRSF" id="PIRSF005499">
    <property type="entry name" value="PNPase"/>
    <property type="match status" value="1"/>
</dbReference>
<reference evidence="11" key="1">
    <citation type="journal article" date="2019" name="Int. J. Syst. Evol. Microbiol.">
        <title>The Global Catalogue of Microorganisms (GCM) 10K type strain sequencing project: providing services to taxonomists for standard genome sequencing and annotation.</title>
        <authorList>
            <consortium name="The Broad Institute Genomics Platform"/>
            <consortium name="The Broad Institute Genome Sequencing Center for Infectious Disease"/>
            <person name="Wu L."/>
            <person name="Ma J."/>
        </authorList>
    </citation>
    <scope>NUCLEOTIDE SEQUENCE [LARGE SCALE GENOMIC DNA]</scope>
    <source>
        <strain evidence="11">JCM 17804</strain>
    </source>
</reference>
<name>A0ABP8H2S3_9BURK</name>
<sequence length="761" mass="82477">MSLFNKVSKTFQWGGKTVVMETGEIARQATGAVLVDIEGTVVLATVVASKTAKPGQDFFPLTVDYIEKTYAAGKIPGSFFKREAKPSELETLTSRLIDRPIRPLFPEGFLNEVHVVVHTLSLNPEVDADIAAMIGVSAALSISGIPFNGPIGAARVGYINGQYVLNPGQTARKDSQMDLVVAGTEAAVLMVESEALQLSEEVMLGGVVFGHEQAGIAINAIHELVRDAGKPVWDWQPPAEDEAFVAKVKGLAEEKLRAAYQIRSKQARTQALREANASVMESLKESGEAFDAGKVSDLLFAIESKIVRSQILAGEPRIDGRDTRTVRPIEIRNGVLPRTHGSALFTRGETQAMVVTTLGTERDAQRIDALAGEYEDRFLFHYNMPPFATGEVGRMGSTKRREVGHGRLAKRALVACLPSKEEFPYTIRVVSEITESNGSSSMASVCGGCLSMMDAGVPMKAHVAGIAMGLIKEDNRFAVLTDILGDEDHLGDMDFKVAGTTNGITALQMDIKIQGITKEIMQVALAQAKEARMHILGKMQEAMGEAKAEVSSFAPRLFTMKINPEKIRDVIGKGGSVIRALTEETGTQINIDEDGTITIASTDPAKADEAKKRIEQITAEVEIGKVYEGPVTKILDFGALINLLPGKDGLLHISQIAHERVEKVTDYLSEGQIVKVKVLETDDKGRVKLSMKALAERPAGMEFNDRPPREERGERRERADRPPRGERAPRADHVAEASGEQAVAVEQDARPQEPAGGDRQA</sequence>
<protein>
    <recommendedName>
        <fullName evidence="7">Polyribonucleotide nucleotidyltransferase</fullName>
        <ecNumber evidence="7">2.7.7.8</ecNumber>
    </recommendedName>
    <alternativeName>
        <fullName evidence="7">Polynucleotide phosphorylase</fullName>
        <shortName evidence="7">PNPase</shortName>
    </alternativeName>
</protein>
<dbReference type="CDD" id="cd02393">
    <property type="entry name" value="KH-I_PNPase"/>
    <property type="match status" value="1"/>
</dbReference>
<dbReference type="InterPro" id="IPR020568">
    <property type="entry name" value="Ribosomal_Su5_D2-typ_SF"/>
</dbReference>
<evidence type="ECO:0000256" key="2">
    <source>
        <dbReference type="ARBA" id="ARBA00022490"/>
    </source>
</evidence>
<dbReference type="InterPro" id="IPR027408">
    <property type="entry name" value="PNPase/RNase_PH_dom_sf"/>
</dbReference>
<dbReference type="SUPFAM" id="SSF54211">
    <property type="entry name" value="Ribosomal protein S5 domain 2-like"/>
    <property type="match status" value="2"/>
</dbReference>
<keyword evidence="2 7" id="KW-0963">Cytoplasm</keyword>
<dbReference type="EC" id="2.7.7.8" evidence="7"/>
<dbReference type="Pfam" id="PF00575">
    <property type="entry name" value="S1"/>
    <property type="match status" value="1"/>
</dbReference>
<feature type="domain" description="S1 motif" evidence="9">
    <location>
        <begin position="624"/>
        <end position="692"/>
    </location>
</feature>
<dbReference type="InterPro" id="IPR012340">
    <property type="entry name" value="NA-bd_OB-fold"/>
</dbReference>
<dbReference type="PANTHER" id="PTHR11252:SF0">
    <property type="entry name" value="POLYRIBONUCLEOTIDE NUCLEOTIDYLTRANSFERASE 1, MITOCHONDRIAL"/>
    <property type="match status" value="1"/>
</dbReference>
<dbReference type="PANTHER" id="PTHR11252">
    <property type="entry name" value="POLYRIBONUCLEOTIDE NUCLEOTIDYLTRANSFERASE"/>
    <property type="match status" value="1"/>
</dbReference>
<feature type="binding site" evidence="7">
    <location>
        <position position="494"/>
    </location>
    <ligand>
        <name>Mg(2+)</name>
        <dbReference type="ChEBI" id="CHEBI:18420"/>
    </ligand>
</feature>
<dbReference type="SUPFAM" id="SSF55666">
    <property type="entry name" value="Ribonuclease PH domain 2-like"/>
    <property type="match status" value="2"/>
</dbReference>
<dbReference type="Proteomes" id="UP001500975">
    <property type="component" value="Unassembled WGS sequence"/>
</dbReference>
<comment type="cofactor">
    <cofactor evidence="7">
        <name>Mg(2+)</name>
        <dbReference type="ChEBI" id="CHEBI:18420"/>
    </cofactor>
</comment>
<gene>
    <name evidence="7 10" type="primary">pnp</name>
    <name evidence="10" type="ORF">GCM10023165_08280</name>
</gene>
<evidence type="ECO:0000313" key="10">
    <source>
        <dbReference type="EMBL" id="GAA4333259.1"/>
    </source>
</evidence>
<comment type="function">
    <text evidence="7">Involved in mRNA degradation. Catalyzes the phosphorolysis of single-stranded polyribonucleotides processively in the 3'- to 5'-direction.</text>
</comment>
<evidence type="ECO:0000259" key="9">
    <source>
        <dbReference type="PROSITE" id="PS50126"/>
    </source>
</evidence>
<dbReference type="Pfam" id="PF03726">
    <property type="entry name" value="PNPase"/>
    <property type="match status" value="1"/>
</dbReference>
<dbReference type="InterPro" id="IPR004088">
    <property type="entry name" value="KH_dom_type_1"/>
</dbReference>
<dbReference type="InterPro" id="IPR036612">
    <property type="entry name" value="KH_dom_type_1_sf"/>
</dbReference>
<dbReference type="InterPro" id="IPR003029">
    <property type="entry name" value="S1_domain"/>
</dbReference>
<dbReference type="Pfam" id="PF00013">
    <property type="entry name" value="KH_1"/>
    <property type="match status" value="1"/>
</dbReference>
<comment type="subcellular location">
    <subcellularLocation>
        <location evidence="7">Cytoplasm</location>
    </subcellularLocation>
</comment>
<dbReference type="RefSeq" id="WP_345536081.1">
    <property type="nucleotide sequence ID" value="NZ_BAABGJ010000008.1"/>
</dbReference>
<dbReference type="NCBIfam" id="TIGR03591">
    <property type="entry name" value="polynuc_phos"/>
    <property type="match status" value="1"/>
</dbReference>
<dbReference type="PROSITE" id="PS50084">
    <property type="entry name" value="KH_TYPE_1"/>
    <property type="match status" value="1"/>
</dbReference>
<keyword evidence="11" id="KW-1185">Reference proteome</keyword>
<keyword evidence="5 7" id="KW-0460">Magnesium</keyword>
<dbReference type="SMART" id="SM00316">
    <property type="entry name" value="S1"/>
    <property type="match status" value="1"/>
</dbReference>
<organism evidence="10 11">
    <name type="scientific">Variovorax defluvii</name>
    <dbReference type="NCBI Taxonomy" id="913761"/>
    <lineage>
        <taxon>Bacteria</taxon>
        <taxon>Pseudomonadati</taxon>
        <taxon>Pseudomonadota</taxon>
        <taxon>Betaproteobacteria</taxon>
        <taxon>Burkholderiales</taxon>
        <taxon>Comamonadaceae</taxon>
        <taxon>Variovorax</taxon>
    </lineage>
</organism>
<evidence type="ECO:0000256" key="4">
    <source>
        <dbReference type="ARBA" id="ARBA00022695"/>
    </source>
</evidence>
<keyword evidence="3 7" id="KW-0808">Transferase</keyword>
<dbReference type="CDD" id="cd04472">
    <property type="entry name" value="S1_PNPase"/>
    <property type="match status" value="1"/>
</dbReference>
<feature type="binding site" evidence="7">
    <location>
        <position position="488"/>
    </location>
    <ligand>
        <name>Mg(2+)</name>
        <dbReference type="ChEBI" id="CHEBI:18420"/>
    </ligand>
</feature>
<dbReference type="Pfam" id="PF03725">
    <property type="entry name" value="RNase_PH_C"/>
    <property type="match status" value="1"/>
</dbReference>
<dbReference type="Pfam" id="PF01138">
    <property type="entry name" value="RNase_PH"/>
    <property type="match status" value="2"/>
</dbReference>
<feature type="region of interest" description="Disordered" evidence="8">
    <location>
        <begin position="698"/>
        <end position="761"/>
    </location>
</feature>
<feature type="compositionally biased region" description="Basic and acidic residues" evidence="8">
    <location>
        <begin position="703"/>
        <end position="735"/>
    </location>
</feature>
<dbReference type="InterPro" id="IPR015848">
    <property type="entry name" value="PNPase_PH_RNA-bd_bac/org-type"/>
</dbReference>
<dbReference type="HAMAP" id="MF_01595">
    <property type="entry name" value="PNPase"/>
    <property type="match status" value="1"/>
</dbReference>
<accession>A0ABP8H2S3</accession>
<comment type="catalytic activity">
    <reaction evidence="7">
        <text>RNA(n+1) + phosphate = RNA(n) + a ribonucleoside 5'-diphosphate</text>
        <dbReference type="Rhea" id="RHEA:22096"/>
        <dbReference type="Rhea" id="RHEA-COMP:14527"/>
        <dbReference type="Rhea" id="RHEA-COMP:17342"/>
        <dbReference type="ChEBI" id="CHEBI:43474"/>
        <dbReference type="ChEBI" id="CHEBI:57930"/>
        <dbReference type="ChEBI" id="CHEBI:140395"/>
        <dbReference type="EC" id="2.7.7.8"/>
    </reaction>
</comment>
<dbReference type="InterPro" id="IPR036345">
    <property type="entry name" value="ExoRNase_PH_dom2_sf"/>
</dbReference>
<dbReference type="Gene3D" id="3.30.230.70">
    <property type="entry name" value="GHMP Kinase, N-terminal domain"/>
    <property type="match status" value="2"/>
</dbReference>
<dbReference type="PROSITE" id="PS50126">
    <property type="entry name" value="S1"/>
    <property type="match status" value="1"/>
</dbReference>
<proteinExistence type="inferred from homology"/>
<evidence type="ECO:0000256" key="6">
    <source>
        <dbReference type="ARBA" id="ARBA00022884"/>
    </source>
</evidence>
<dbReference type="InterPro" id="IPR012162">
    <property type="entry name" value="PNPase"/>
</dbReference>
<evidence type="ECO:0000256" key="3">
    <source>
        <dbReference type="ARBA" id="ARBA00022679"/>
    </source>
</evidence>